<dbReference type="Gene3D" id="3.60.15.10">
    <property type="entry name" value="Ribonuclease Z/Hydroxyacylglutathione hydrolase-like"/>
    <property type="match status" value="1"/>
</dbReference>
<dbReference type="CDD" id="cd16280">
    <property type="entry name" value="metallo-hydrolase-like_MBL-fold"/>
    <property type="match status" value="1"/>
</dbReference>
<feature type="signal peptide" evidence="5">
    <location>
        <begin position="1"/>
        <end position="46"/>
    </location>
</feature>
<dbReference type="InterPro" id="IPR036866">
    <property type="entry name" value="RibonucZ/Hydroxyglut_hydro"/>
</dbReference>
<feature type="chain" id="PRO_5042109628" evidence="5">
    <location>
        <begin position="47"/>
        <end position="346"/>
    </location>
</feature>
<dbReference type="Proteomes" id="UP000288972">
    <property type="component" value="Chromosome"/>
</dbReference>
<protein>
    <submittedName>
        <fullName evidence="7">MBL fold metallo-hydrolase</fullName>
    </submittedName>
</protein>
<evidence type="ECO:0000313" key="9">
    <source>
        <dbReference type="Proteomes" id="UP000288972"/>
    </source>
</evidence>
<dbReference type="InterPro" id="IPR001279">
    <property type="entry name" value="Metallo-B-lactamas"/>
</dbReference>
<dbReference type="EMBL" id="RDQZ01000032">
    <property type="protein sequence ID" value="RXH08380.1"/>
    <property type="molecule type" value="Genomic_DNA"/>
</dbReference>
<dbReference type="RefSeq" id="WP_128953340.1">
    <property type="nucleotide sequence ID" value="NZ_CP030053.1"/>
</dbReference>
<evidence type="ECO:0000256" key="1">
    <source>
        <dbReference type="ARBA" id="ARBA00001947"/>
    </source>
</evidence>
<dbReference type="InterPro" id="IPR051453">
    <property type="entry name" value="MBL_Glyoxalase_II"/>
</dbReference>
<evidence type="ECO:0000256" key="5">
    <source>
        <dbReference type="SAM" id="SignalP"/>
    </source>
</evidence>
<evidence type="ECO:0000256" key="2">
    <source>
        <dbReference type="ARBA" id="ARBA00022723"/>
    </source>
</evidence>
<dbReference type="KEGG" id="bgz:XH91_26655"/>
<sequence>MALFRQKMPTPFRAEEAPHASRTSRRALLKMGCACCFALAAPQALADAMTPEVERHLTAARQAAGSDLEALLVLGKSADPNFKAPMPDLEKLMALPAPPPGRAFDNLYFVGGKWVSAWALTTSDGIILLDAMNNDDDAEHTIERGLKSVGLDPSKVKTIIVTHGHGDHYGGAGYFTRKYGSRIVLSEADWAMMETKLEFDHPLWGRPPKRDVVVTDGDKVQLGDTIVNILITPGHTMGTISPIFDVTLGTQKHRALLWGGTAFNFGRKPERLQAYVEATARARELARQQGVDVFISNHSAYDGSIEKLAAAAGAGPNPFVLGAPTVERALTVMNECAQAVLTSWKA</sequence>
<dbReference type="PANTHER" id="PTHR46233">
    <property type="entry name" value="HYDROXYACYLGLUTATHIONE HYDROLASE GLOC"/>
    <property type="match status" value="1"/>
</dbReference>
<gene>
    <name evidence="8" type="ORF">EAS56_29425</name>
    <name evidence="7" type="ORF">XH91_26655</name>
</gene>
<keyword evidence="3" id="KW-0378">Hydrolase</keyword>
<keyword evidence="4" id="KW-0862">Zinc</keyword>
<evidence type="ECO:0000256" key="4">
    <source>
        <dbReference type="ARBA" id="ARBA00022833"/>
    </source>
</evidence>
<dbReference type="InterPro" id="IPR001018">
    <property type="entry name" value="Beta-lactamase_class-B_CS"/>
</dbReference>
<dbReference type="Proteomes" id="UP000290401">
    <property type="component" value="Unassembled WGS sequence"/>
</dbReference>
<dbReference type="AlphaFoldDB" id="A0AAE6CA96"/>
<dbReference type="SMART" id="SM00849">
    <property type="entry name" value="Lactamase_B"/>
    <property type="match status" value="1"/>
</dbReference>
<evidence type="ECO:0000259" key="6">
    <source>
        <dbReference type="SMART" id="SM00849"/>
    </source>
</evidence>
<accession>A0AAE6CA96</accession>
<evidence type="ECO:0000313" key="10">
    <source>
        <dbReference type="Proteomes" id="UP000290401"/>
    </source>
</evidence>
<reference evidence="7 9" key="1">
    <citation type="submission" date="2018-06" db="EMBL/GenBank/DDBJ databases">
        <title>Comparative genomics of rhizobia nodulating Arachis hypogaea in China.</title>
        <authorList>
            <person name="Li Y."/>
        </authorList>
    </citation>
    <scope>NUCLEOTIDE SEQUENCE [LARGE SCALE GENOMIC DNA]</scope>
    <source>
        <strain evidence="7 9">CCBAU 51670</strain>
    </source>
</reference>
<dbReference type="EMBL" id="CP030053">
    <property type="protein sequence ID" value="QAU48578.1"/>
    <property type="molecule type" value="Genomic_DNA"/>
</dbReference>
<dbReference type="GO" id="GO:0008270">
    <property type="term" value="F:zinc ion binding"/>
    <property type="evidence" value="ECO:0007669"/>
    <property type="project" value="InterPro"/>
</dbReference>
<name>A0AAE6CA96_9BRAD</name>
<dbReference type="GO" id="GO:0017001">
    <property type="term" value="P:antibiotic catabolic process"/>
    <property type="evidence" value="ECO:0007669"/>
    <property type="project" value="InterPro"/>
</dbReference>
<dbReference type="GO" id="GO:0008800">
    <property type="term" value="F:beta-lactamase activity"/>
    <property type="evidence" value="ECO:0007669"/>
    <property type="project" value="InterPro"/>
</dbReference>
<dbReference type="SUPFAM" id="SSF56281">
    <property type="entry name" value="Metallo-hydrolase/oxidoreductase"/>
    <property type="match status" value="1"/>
</dbReference>
<evidence type="ECO:0000313" key="8">
    <source>
        <dbReference type="EMBL" id="RXH08380.1"/>
    </source>
</evidence>
<dbReference type="Pfam" id="PF00753">
    <property type="entry name" value="Lactamase_B"/>
    <property type="match status" value="1"/>
</dbReference>
<dbReference type="PANTHER" id="PTHR46233:SF3">
    <property type="entry name" value="HYDROXYACYLGLUTATHIONE HYDROLASE GLOC"/>
    <property type="match status" value="1"/>
</dbReference>
<feature type="domain" description="Metallo-beta-lactamase" evidence="6">
    <location>
        <begin position="114"/>
        <end position="298"/>
    </location>
</feature>
<reference evidence="8 10" key="2">
    <citation type="submission" date="2018-10" db="EMBL/GenBank/DDBJ databases">
        <title>Bradyrhizobium sp. nov., effective nodules isolated from peanut in China.</title>
        <authorList>
            <person name="Li Y."/>
        </authorList>
    </citation>
    <scope>NUCLEOTIDE SEQUENCE [LARGE SCALE GENOMIC DNA]</scope>
    <source>
        <strain evidence="8 10">CCBAU 53426</strain>
    </source>
</reference>
<evidence type="ECO:0000313" key="7">
    <source>
        <dbReference type="EMBL" id="QAU48578.1"/>
    </source>
</evidence>
<keyword evidence="5" id="KW-0732">Signal</keyword>
<dbReference type="PROSITE" id="PS00743">
    <property type="entry name" value="BETA_LACTAMASE_B_1"/>
    <property type="match status" value="1"/>
</dbReference>
<comment type="cofactor">
    <cofactor evidence="1">
        <name>Zn(2+)</name>
        <dbReference type="ChEBI" id="CHEBI:29105"/>
    </cofactor>
</comment>
<organism evidence="7 9">
    <name type="scientific">Bradyrhizobium guangzhouense</name>
    <dbReference type="NCBI Taxonomy" id="1325095"/>
    <lineage>
        <taxon>Bacteria</taxon>
        <taxon>Pseudomonadati</taxon>
        <taxon>Pseudomonadota</taxon>
        <taxon>Alphaproteobacteria</taxon>
        <taxon>Hyphomicrobiales</taxon>
        <taxon>Nitrobacteraceae</taxon>
        <taxon>Bradyrhizobium</taxon>
    </lineage>
</organism>
<keyword evidence="2" id="KW-0479">Metal-binding</keyword>
<proteinExistence type="predicted"/>
<keyword evidence="10" id="KW-1185">Reference proteome</keyword>
<evidence type="ECO:0000256" key="3">
    <source>
        <dbReference type="ARBA" id="ARBA00022801"/>
    </source>
</evidence>